<organism evidence="5 6">
    <name type="scientific">Lentisphaera profundi</name>
    <dbReference type="NCBI Taxonomy" id="1658616"/>
    <lineage>
        <taxon>Bacteria</taxon>
        <taxon>Pseudomonadati</taxon>
        <taxon>Lentisphaerota</taxon>
        <taxon>Lentisphaeria</taxon>
        <taxon>Lentisphaerales</taxon>
        <taxon>Lentisphaeraceae</taxon>
        <taxon>Lentisphaera</taxon>
    </lineage>
</organism>
<proteinExistence type="predicted"/>
<keyword evidence="1" id="KW-0805">Transcription regulation</keyword>
<accession>A0ABY7VNQ2</accession>
<dbReference type="PANTHER" id="PTHR38445:SF9">
    <property type="entry name" value="HTH-TYPE TRANSCRIPTIONAL REPRESSOR YTRA"/>
    <property type="match status" value="1"/>
</dbReference>
<dbReference type="InterPro" id="IPR046335">
    <property type="entry name" value="LacI/GalR-like_sensor"/>
</dbReference>
<evidence type="ECO:0000313" key="5">
    <source>
        <dbReference type="EMBL" id="WDE95299.1"/>
    </source>
</evidence>
<dbReference type="InterPro" id="IPR036388">
    <property type="entry name" value="WH-like_DNA-bd_sf"/>
</dbReference>
<dbReference type="Pfam" id="PF13377">
    <property type="entry name" value="Peripla_BP_3"/>
    <property type="match status" value="1"/>
</dbReference>
<evidence type="ECO:0000256" key="3">
    <source>
        <dbReference type="ARBA" id="ARBA00023163"/>
    </source>
</evidence>
<dbReference type="CDD" id="cd07377">
    <property type="entry name" value="WHTH_GntR"/>
    <property type="match status" value="1"/>
</dbReference>
<dbReference type="PANTHER" id="PTHR38445">
    <property type="entry name" value="HTH-TYPE TRANSCRIPTIONAL REPRESSOR YTRA"/>
    <property type="match status" value="1"/>
</dbReference>
<dbReference type="SMART" id="SM00345">
    <property type="entry name" value="HTH_GNTR"/>
    <property type="match status" value="1"/>
</dbReference>
<keyword evidence="3" id="KW-0804">Transcription</keyword>
<keyword evidence="2" id="KW-0238">DNA-binding</keyword>
<protein>
    <submittedName>
        <fullName evidence="5">GntR family transcriptional regulator</fullName>
    </submittedName>
</protein>
<evidence type="ECO:0000313" key="6">
    <source>
        <dbReference type="Proteomes" id="UP001214250"/>
    </source>
</evidence>
<dbReference type="SUPFAM" id="SSF53822">
    <property type="entry name" value="Periplasmic binding protein-like I"/>
    <property type="match status" value="1"/>
</dbReference>
<dbReference type="EMBL" id="CP117811">
    <property type="protein sequence ID" value="WDE95299.1"/>
    <property type="molecule type" value="Genomic_DNA"/>
</dbReference>
<dbReference type="Gene3D" id="3.40.50.2300">
    <property type="match status" value="2"/>
</dbReference>
<evidence type="ECO:0000256" key="1">
    <source>
        <dbReference type="ARBA" id="ARBA00023015"/>
    </source>
</evidence>
<dbReference type="InterPro" id="IPR028082">
    <property type="entry name" value="Peripla_BP_I"/>
</dbReference>
<evidence type="ECO:0000259" key="4">
    <source>
        <dbReference type="PROSITE" id="PS50949"/>
    </source>
</evidence>
<feature type="domain" description="HTH gntR-type" evidence="4">
    <location>
        <begin position="12"/>
        <end position="80"/>
    </location>
</feature>
<dbReference type="SUPFAM" id="SSF46785">
    <property type="entry name" value="Winged helix' DNA-binding domain"/>
    <property type="match status" value="1"/>
</dbReference>
<evidence type="ECO:0000256" key="2">
    <source>
        <dbReference type="ARBA" id="ARBA00023125"/>
    </source>
</evidence>
<dbReference type="PROSITE" id="PS50949">
    <property type="entry name" value="HTH_GNTR"/>
    <property type="match status" value="1"/>
</dbReference>
<dbReference type="RefSeq" id="WP_274148734.1">
    <property type="nucleotide sequence ID" value="NZ_CP117811.1"/>
</dbReference>
<gene>
    <name evidence="5" type="ORF">PQO03_06140</name>
</gene>
<sequence length="344" mass="38888">MKITTLKKQGNQPMYKQVVDWFEDQLRCGGVLPGDKLPSTDELAKKMGVGRKVIQQSFEELSARGYLDRAPGMGTFISPHVKSNTICVVMDEEFLTQRNFGYMRLVCAAMNKIAQNYDAEVTYTIINNQNIEKTKRDIEALADNGRIRAVLKWNNGLDLKKSIPTYTYSLSTDLVMQDTIPYRGLSYLVARSCKKILVIENSSVTKATQECTKAILEDFSSDIQIDLEAASNAIGRESELRDKLQAKLQSEDYDAILSLDDNLTRNIILFLYEMGKKFPNDLYLLSHANKNSPIVSPVELTMLENDPYAIAEESIKRIVSSWRGEDYKTQNYKAKLIIGKSCGE</sequence>
<dbReference type="Pfam" id="PF00392">
    <property type="entry name" value="GntR"/>
    <property type="match status" value="1"/>
</dbReference>
<name>A0ABY7VNQ2_9BACT</name>
<reference evidence="5 6" key="1">
    <citation type="submission" date="2023-02" db="EMBL/GenBank/DDBJ databases">
        <title>Genome sequence of Lentisphaera profundi SAORIC-696.</title>
        <authorList>
            <person name="Kim e."/>
            <person name="Cho J.-C."/>
            <person name="Choi A."/>
            <person name="Kang I."/>
        </authorList>
    </citation>
    <scope>NUCLEOTIDE SEQUENCE [LARGE SCALE GENOMIC DNA]</scope>
    <source>
        <strain evidence="5 6">SAORIC-696</strain>
    </source>
</reference>
<keyword evidence="6" id="KW-1185">Reference proteome</keyword>
<dbReference type="Proteomes" id="UP001214250">
    <property type="component" value="Chromosome 1"/>
</dbReference>
<dbReference type="PRINTS" id="PR00035">
    <property type="entry name" value="HTHGNTR"/>
</dbReference>
<dbReference type="InterPro" id="IPR036390">
    <property type="entry name" value="WH_DNA-bd_sf"/>
</dbReference>
<dbReference type="InterPro" id="IPR000524">
    <property type="entry name" value="Tscrpt_reg_HTH_GntR"/>
</dbReference>
<dbReference type="Gene3D" id="1.10.10.10">
    <property type="entry name" value="Winged helix-like DNA-binding domain superfamily/Winged helix DNA-binding domain"/>
    <property type="match status" value="1"/>
</dbReference>